<organism evidence="1 2">
    <name type="scientific">[Myrmecia] bisecta</name>
    <dbReference type="NCBI Taxonomy" id="41462"/>
    <lineage>
        <taxon>Eukaryota</taxon>
        <taxon>Viridiplantae</taxon>
        <taxon>Chlorophyta</taxon>
        <taxon>core chlorophytes</taxon>
        <taxon>Trebouxiophyceae</taxon>
        <taxon>Trebouxiales</taxon>
        <taxon>Trebouxiaceae</taxon>
        <taxon>Myrmecia</taxon>
    </lineage>
</organism>
<gene>
    <name evidence="1" type="ORF">WJX72_003139</name>
</gene>
<protein>
    <submittedName>
        <fullName evidence="1">Uncharacterized protein</fullName>
    </submittedName>
</protein>
<name>A0AAW1PDN4_9CHLO</name>
<evidence type="ECO:0000313" key="2">
    <source>
        <dbReference type="Proteomes" id="UP001489004"/>
    </source>
</evidence>
<evidence type="ECO:0000313" key="1">
    <source>
        <dbReference type="EMBL" id="KAK9807576.1"/>
    </source>
</evidence>
<reference evidence="1 2" key="1">
    <citation type="journal article" date="2024" name="Nat. Commun.">
        <title>Phylogenomics reveals the evolutionary origins of lichenization in chlorophyte algae.</title>
        <authorList>
            <person name="Puginier C."/>
            <person name="Libourel C."/>
            <person name="Otte J."/>
            <person name="Skaloud P."/>
            <person name="Haon M."/>
            <person name="Grisel S."/>
            <person name="Petersen M."/>
            <person name="Berrin J.G."/>
            <person name="Delaux P.M."/>
            <person name="Dal Grande F."/>
            <person name="Keller J."/>
        </authorList>
    </citation>
    <scope>NUCLEOTIDE SEQUENCE [LARGE SCALE GENOMIC DNA]</scope>
    <source>
        <strain evidence="1 2">SAG 2043</strain>
    </source>
</reference>
<dbReference type="EMBL" id="JALJOR010000012">
    <property type="protein sequence ID" value="KAK9807576.1"/>
    <property type="molecule type" value="Genomic_DNA"/>
</dbReference>
<comment type="caution">
    <text evidence="1">The sequence shown here is derived from an EMBL/GenBank/DDBJ whole genome shotgun (WGS) entry which is preliminary data.</text>
</comment>
<keyword evidence="2" id="KW-1185">Reference proteome</keyword>
<proteinExistence type="predicted"/>
<dbReference type="AlphaFoldDB" id="A0AAW1PDN4"/>
<sequence length="134" mass="14924">MINGLSMILPCWPSAAAGSSLTLHIGDTTVAFPFKHEQAKDLSGSITKLIQTFAAKQKAERPKRWEMMEYRFKGKPSEQELEYLELFCNPNQYTTAFDAKVLITMRTSEGVKVTTEGSLAAIKGDVDQYLESQA</sequence>
<dbReference type="Proteomes" id="UP001489004">
    <property type="component" value="Unassembled WGS sequence"/>
</dbReference>
<accession>A0AAW1PDN4</accession>